<proteinExistence type="predicted"/>
<reference evidence="3" key="1">
    <citation type="thesis" date="2020" institute="ProQuest LLC" country="789 East Eisenhower Parkway, Ann Arbor, MI, USA">
        <title>Comparative Genomics and Chromosome Evolution.</title>
        <authorList>
            <person name="Mudd A.B."/>
        </authorList>
    </citation>
    <scope>NUCLEOTIDE SEQUENCE</scope>
    <source>
        <strain evidence="3">HN-11 Male</strain>
        <tissue evidence="3">Kidney and liver</tissue>
    </source>
</reference>
<keyword evidence="1" id="KW-1133">Transmembrane helix</keyword>
<feature type="signal peptide" evidence="2">
    <location>
        <begin position="1"/>
        <end position="28"/>
    </location>
</feature>
<evidence type="ECO:0000256" key="1">
    <source>
        <dbReference type="SAM" id="Phobius"/>
    </source>
</evidence>
<gene>
    <name evidence="3" type="ORF">GDO78_022153</name>
</gene>
<dbReference type="AlphaFoldDB" id="A0A8J6E9N1"/>
<keyword evidence="1" id="KW-0812">Transmembrane</keyword>
<feature type="transmembrane region" description="Helical" evidence="1">
    <location>
        <begin position="38"/>
        <end position="63"/>
    </location>
</feature>
<comment type="caution">
    <text evidence="3">The sequence shown here is derived from an EMBL/GenBank/DDBJ whole genome shotgun (WGS) entry which is preliminary data.</text>
</comment>
<keyword evidence="2" id="KW-0732">Signal</keyword>
<evidence type="ECO:0000313" key="4">
    <source>
        <dbReference type="Proteomes" id="UP000770717"/>
    </source>
</evidence>
<sequence length="82" mass="8355">MAAERVMGKSGLLLLALCAALSLQVAEAANCTYSGTPGWAIAVIVMLALLLASLLCSCCLAPLCTGMCRKDDGCQTGISFGK</sequence>
<accession>A0A8J6E9N1</accession>
<evidence type="ECO:0000256" key="2">
    <source>
        <dbReference type="SAM" id="SignalP"/>
    </source>
</evidence>
<keyword evidence="1" id="KW-0472">Membrane</keyword>
<dbReference type="EMBL" id="WNTK01007566">
    <property type="protein sequence ID" value="KAG9463238.1"/>
    <property type="molecule type" value="Genomic_DNA"/>
</dbReference>
<evidence type="ECO:0000313" key="3">
    <source>
        <dbReference type="EMBL" id="KAG9463238.1"/>
    </source>
</evidence>
<organism evidence="3 4">
    <name type="scientific">Eleutherodactylus coqui</name>
    <name type="common">Puerto Rican coqui</name>
    <dbReference type="NCBI Taxonomy" id="57060"/>
    <lineage>
        <taxon>Eukaryota</taxon>
        <taxon>Metazoa</taxon>
        <taxon>Chordata</taxon>
        <taxon>Craniata</taxon>
        <taxon>Vertebrata</taxon>
        <taxon>Euteleostomi</taxon>
        <taxon>Amphibia</taxon>
        <taxon>Batrachia</taxon>
        <taxon>Anura</taxon>
        <taxon>Neobatrachia</taxon>
        <taxon>Hyloidea</taxon>
        <taxon>Eleutherodactylidae</taxon>
        <taxon>Eleutherodactylinae</taxon>
        <taxon>Eleutherodactylus</taxon>
        <taxon>Eleutherodactylus</taxon>
    </lineage>
</organism>
<feature type="chain" id="PRO_5035229632" evidence="2">
    <location>
        <begin position="29"/>
        <end position="82"/>
    </location>
</feature>
<keyword evidence="4" id="KW-1185">Reference proteome</keyword>
<protein>
    <submittedName>
        <fullName evidence="3">Uncharacterized protein</fullName>
    </submittedName>
</protein>
<name>A0A8J6E9N1_ELECQ</name>
<dbReference type="Proteomes" id="UP000770717">
    <property type="component" value="Unassembled WGS sequence"/>
</dbReference>